<name>A0ABY9PB84_9GAMM</name>
<gene>
    <name evidence="1" type="ORF">RDV84_00120</name>
</gene>
<evidence type="ECO:0000313" key="1">
    <source>
        <dbReference type="EMBL" id="WMT03295.1"/>
    </source>
</evidence>
<dbReference type="RefSeq" id="WP_309152071.1">
    <property type="nucleotide sequence ID" value="NZ_CP133568.1"/>
</dbReference>
<organism evidence="1 2">
    <name type="scientific">Lysobacter yananisis</name>
    <dbReference type="NCBI Taxonomy" id="1003114"/>
    <lineage>
        <taxon>Bacteria</taxon>
        <taxon>Pseudomonadati</taxon>
        <taxon>Pseudomonadota</taxon>
        <taxon>Gammaproteobacteria</taxon>
        <taxon>Lysobacterales</taxon>
        <taxon>Lysobacteraceae</taxon>
        <taxon>Lysobacter</taxon>
    </lineage>
</organism>
<proteinExistence type="predicted"/>
<dbReference type="InterPro" id="IPR008979">
    <property type="entry name" value="Galactose-bd-like_sf"/>
</dbReference>
<dbReference type="SUPFAM" id="SSF49785">
    <property type="entry name" value="Galactose-binding domain-like"/>
    <property type="match status" value="1"/>
</dbReference>
<protein>
    <submittedName>
        <fullName evidence="1">Uncharacterized protein</fullName>
    </submittedName>
</protein>
<keyword evidence="2" id="KW-1185">Reference proteome</keyword>
<reference evidence="1 2" key="1">
    <citation type="submission" date="2023-08" db="EMBL/GenBank/DDBJ databases">
        <title>The whole genome sequence of Lysobacter yananisis.</title>
        <authorList>
            <person name="Sun H."/>
        </authorList>
    </citation>
    <scope>NUCLEOTIDE SEQUENCE [LARGE SCALE GENOMIC DNA]</scope>
    <source>
        <strain evidence="1 2">SNNU513</strain>
    </source>
</reference>
<sequence>MAKLSTLETDSPATVAAGAALWAKGFKNELINGCFRLWWRGISLPAATGVRYLADRWFTSATGSTAAPSLQQFAFGQTVVPGSPRYFHRVVVSSVAGASNSVSLSQFIEDVERFSGRTVMVSFWAKADAARSIAVEMVQSFGGGGSPSAPVLGIGATKIALSTSWAKYAVPVTLPSVAGKILGTYDDATALNFWMDAGSALNSRTGTLGQQSGTFDFACVQLETGRVDTVFERRPIGLEYQMALRYALLLKAAVPYQFFANGYVANSTQTNNFFSLPAPMRKQPAVSFGGPLSVVSNGVFSPVSTLTVQATANTNGVTATIGSGSLTPNVPSILASNNSTDTFVLFDAEF</sequence>
<accession>A0ABY9PB84</accession>
<dbReference type="Proteomes" id="UP001229313">
    <property type="component" value="Chromosome"/>
</dbReference>
<dbReference type="EMBL" id="CP133568">
    <property type="protein sequence ID" value="WMT03295.1"/>
    <property type="molecule type" value="Genomic_DNA"/>
</dbReference>
<dbReference type="Gene3D" id="2.60.120.260">
    <property type="entry name" value="Galactose-binding domain-like"/>
    <property type="match status" value="1"/>
</dbReference>
<evidence type="ECO:0000313" key="2">
    <source>
        <dbReference type="Proteomes" id="UP001229313"/>
    </source>
</evidence>